<dbReference type="Proteomes" id="UP000708576">
    <property type="component" value="Unassembled WGS sequence"/>
</dbReference>
<proteinExistence type="predicted"/>
<protein>
    <submittedName>
        <fullName evidence="1">Uncharacterized protein</fullName>
    </submittedName>
</protein>
<organism evidence="1 2">
    <name type="scientific">Carboxylicivirga linearis</name>
    <dbReference type="NCBI Taxonomy" id="1628157"/>
    <lineage>
        <taxon>Bacteria</taxon>
        <taxon>Pseudomonadati</taxon>
        <taxon>Bacteroidota</taxon>
        <taxon>Bacteroidia</taxon>
        <taxon>Marinilabiliales</taxon>
        <taxon>Marinilabiliaceae</taxon>
        <taxon>Carboxylicivirga</taxon>
    </lineage>
</organism>
<comment type="caution">
    <text evidence="1">The sequence shown here is derived from an EMBL/GenBank/DDBJ whole genome shotgun (WGS) entry which is preliminary data.</text>
</comment>
<accession>A0ABS5JWE3</accession>
<dbReference type="EMBL" id="JAGUCO010000008">
    <property type="protein sequence ID" value="MBS2099095.1"/>
    <property type="molecule type" value="Genomic_DNA"/>
</dbReference>
<dbReference type="InterPro" id="IPR046233">
    <property type="entry name" value="DUF6266"/>
</dbReference>
<reference evidence="1 2" key="1">
    <citation type="journal article" date="2015" name="Int. J. Syst. Evol. Microbiol.">
        <title>Carboxylicivirga linearis sp. nov., isolated from a sea cucumber culture pond.</title>
        <authorList>
            <person name="Wang F.Q."/>
            <person name="Zhou Y.X."/>
            <person name="Lin X.Z."/>
            <person name="Chen G.J."/>
            <person name="Du Z.J."/>
        </authorList>
    </citation>
    <scope>NUCLEOTIDE SEQUENCE [LARGE SCALE GENOMIC DNA]</scope>
    <source>
        <strain evidence="1 2">FB218</strain>
    </source>
</reference>
<evidence type="ECO:0000313" key="1">
    <source>
        <dbReference type="EMBL" id="MBS2099095.1"/>
    </source>
</evidence>
<keyword evidence="2" id="KW-1185">Reference proteome</keyword>
<dbReference type="Pfam" id="PF19781">
    <property type="entry name" value="DUF6266"/>
    <property type="match status" value="1"/>
</dbReference>
<evidence type="ECO:0000313" key="2">
    <source>
        <dbReference type="Proteomes" id="UP000708576"/>
    </source>
</evidence>
<name>A0ABS5JWE3_9BACT</name>
<sequence>MGKYDKGILGAISGKVGTVVGSRWKGIRYLRSLAGPRKGVPSIAQLKQQARFALGVQFLQPIHPLIKVGYRTQIRKQSPYNAALSDLLTTIIEGEYPDYRINFERFRMSKGTMEPPLNPVVNYENNQLAFTWDNNSDTGDASADDQVLLLVLAENMWPVFDIHSFTRDNASGTINLPDVASGQQLFCFMAFVGSGDKKSVSKSTLVGTIIVP</sequence>
<gene>
    <name evidence="1" type="ORF">KEM10_12455</name>
</gene>
<dbReference type="RefSeq" id="WP_212216338.1">
    <property type="nucleotide sequence ID" value="NZ_JAGUCO010000008.1"/>
</dbReference>